<evidence type="ECO:0000256" key="7">
    <source>
        <dbReference type="PROSITE-ProRule" id="PRU01360"/>
    </source>
</evidence>
<dbReference type="OrthoDB" id="9768177at2"/>
<dbReference type="NCBIfam" id="TIGR04057">
    <property type="entry name" value="SusC_RagA_signa"/>
    <property type="match status" value="1"/>
</dbReference>
<evidence type="ECO:0000256" key="3">
    <source>
        <dbReference type="ARBA" id="ARBA00022452"/>
    </source>
</evidence>
<dbReference type="SUPFAM" id="SSF56935">
    <property type="entry name" value="Porins"/>
    <property type="match status" value="1"/>
</dbReference>
<evidence type="ECO:0000256" key="1">
    <source>
        <dbReference type="ARBA" id="ARBA00004571"/>
    </source>
</evidence>
<evidence type="ECO:0000259" key="9">
    <source>
        <dbReference type="Pfam" id="PF07715"/>
    </source>
</evidence>
<gene>
    <name evidence="10" type="ORF">DRW42_04890</name>
</gene>
<dbReference type="SUPFAM" id="SSF49464">
    <property type="entry name" value="Carboxypeptidase regulatory domain-like"/>
    <property type="match status" value="1"/>
</dbReference>
<protein>
    <submittedName>
        <fullName evidence="10">TonB-dependent receptor</fullName>
    </submittedName>
</protein>
<sequence>MKKIYFLSILLLLAAYTFAQTGILLSGKVVDTNKLPLEGATIRLKGTNVATITNKTGEFKINATSAGTLTISYSGFVTKEINFTQSGDVGMVILEDDHTKLDEVVVVGYGTAKKASLTAAISTIKGDAIAKQPVGDLSSVLAGRAPGVIFTQPSGQAGNDAATIRIRGAATTGNQQALYIVDGIPRNYNQLNPSDIESITLLKDAAAVAPYGLAGANGVILVTTKRGKIGTPKLSYDGWVGWQSPTVITELVNSYQFATMKNAAAVNDGLTPPYTADELRKYQDGSDPDAYPNTNAFRDILKTNTLQSSHSLSLSGGSDKVTYAMGLGYYYQDGALPNLNYKRYNVSGNLQVEATKTTKVELALNGRVEDRNLTADGLNTTDAFNSMAIIRPNDPQEALVYSNGLHTKTYARFYDNESYQKITGNVLLSQFSIEQKLPLKGLSVKAVAAYDFNPTDPYSNTNDNPNRGSSIIQSFRRSWNKPYSYYTLNLTQRPLVYEKFTPTTLPSFSEEYHQTQAFTYQGYVNYANNFGKSAVTGLLVFELRNSKSLAFSAGRNNYNVPIPELFAGSSVATDLSNDGSSGQTKQRSLVYRATYAYDNKYLFEAGGRYDGHYYFAPGHRFGFFPAVSVGWRLSEESFMKNITWLSNLKLRASYGISGQLAGSPFQYQSAYSIYGNAAILGGLGTQGLFENTQANPNITWEKAKKMDIAIETSILKGLFTFEFDYFSEKRNNMLVTPNLTVPVEYGIGISQVNAGAMSNKGFEFSIGTNFSPAKDLNIAIDGNFTYAKNKLEQVFETNDTFNNPNRRKTGRALDTQFGYQALGYFTAADFDGSGNLKPGIATQPWGTVHPGDLRYQDTNGNGKIDVDDQVEIGKPNYPAIVYGFSPTITYKNFQLSLLFQGAAQKSIQLGQDAVWPFFNGRSAPITAIDYWTPDNPNAASPRITSSPANNNMQTSSWWQRSTAYLRLRTGNFSYTLPSLVSKKIGMSLTKIYVSGQNLITWTPLENFDPEISNNRGGYFPTMRSITIGLNAQF</sequence>
<dbReference type="InterPro" id="IPR036942">
    <property type="entry name" value="Beta-barrel_TonB_sf"/>
</dbReference>
<dbReference type="EMBL" id="QNQU01000003">
    <property type="protein sequence ID" value="RBQ10365.1"/>
    <property type="molecule type" value="Genomic_DNA"/>
</dbReference>
<dbReference type="RefSeq" id="WP_113947706.1">
    <property type="nucleotide sequence ID" value="NZ_QNQU01000003.1"/>
</dbReference>
<evidence type="ECO:0000256" key="4">
    <source>
        <dbReference type="ARBA" id="ARBA00022692"/>
    </source>
</evidence>
<dbReference type="Proteomes" id="UP000252081">
    <property type="component" value="Unassembled WGS sequence"/>
</dbReference>
<evidence type="ECO:0000256" key="5">
    <source>
        <dbReference type="ARBA" id="ARBA00023136"/>
    </source>
</evidence>
<dbReference type="Gene3D" id="2.40.170.20">
    <property type="entry name" value="TonB-dependent receptor, beta-barrel domain"/>
    <property type="match status" value="1"/>
</dbReference>
<dbReference type="GO" id="GO:0009279">
    <property type="term" value="C:cell outer membrane"/>
    <property type="evidence" value="ECO:0007669"/>
    <property type="project" value="UniProtKB-SubCell"/>
</dbReference>
<dbReference type="Gene3D" id="2.60.40.1120">
    <property type="entry name" value="Carboxypeptidase-like, regulatory domain"/>
    <property type="match status" value="1"/>
</dbReference>
<name>A0A366L903_9SPHI</name>
<keyword evidence="11" id="KW-1185">Reference proteome</keyword>
<organism evidence="10 11">
    <name type="scientific">Pedobacter miscanthi</name>
    <dbReference type="NCBI Taxonomy" id="2259170"/>
    <lineage>
        <taxon>Bacteria</taxon>
        <taxon>Pseudomonadati</taxon>
        <taxon>Bacteroidota</taxon>
        <taxon>Sphingobacteriia</taxon>
        <taxon>Sphingobacteriales</taxon>
        <taxon>Sphingobacteriaceae</taxon>
        <taxon>Pedobacter</taxon>
    </lineage>
</organism>
<dbReference type="InterPro" id="IPR037066">
    <property type="entry name" value="Plug_dom_sf"/>
</dbReference>
<dbReference type="Pfam" id="PF07715">
    <property type="entry name" value="Plug"/>
    <property type="match status" value="1"/>
</dbReference>
<keyword evidence="10" id="KW-0675">Receptor</keyword>
<dbReference type="InterPro" id="IPR023996">
    <property type="entry name" value="TonB-dep_OMP_SusC/RagA"/>
</dbReference>
<feature type="domain" description="TonB-dependent receptor plug" evidence="9">
    <location>
        <begin position="114"/>
        <end position="219"/>
    </location>
</feature>
<keyword evidence="2 7" id="KW-0813">Transport</keyword>
<reference evidence="10 11" key="1">
    <citation type="submission" date="2018-07" db="EMBL/GenBank/DDBJ databases">
        <title>A draft genome of a endophytic bacteria, a new species of Pedobacter.</title>
        <authorList>
            <person name="Zhang Z.D."/>
            <person name="Chen Z.J."/>
        </authorList>
    </citation>
    <scope>NUCLEOTIDE SEQUENCE [LARGE SCALE GENOMIC DNA]</scope>
    <source>
        <strain evidence="10 11">RS10</strain>
    </source>
</reference>
<keyword evidence="4 7" id="KW-0812">Transmembrane</keyword>
<dbReference type="FunFam" id="2.170.130.10:FF:000003">
    <property type="entry name" value="SusC/RagA family TonB-linked outer membrane protein"/>
    <property type="match status" value="1"/>
</dbReference>
<accession>A0A366L903</accession>
<dbReference type="Pfam" id="PF13715">
    <property type="entry name" value="CarbopepD_reg_2"/>
    <property type="match status" value="1"/>
</dbReference>
<dbReference type="Gene3D" id="2.170.130.10">
    <property type="entry name" value="TonB-dependent receptor, plug domain"/>
    <property type="match status" value="1"/>
</dbReference>
<comment type="similarity">
    <text evidence="7">Belongs to the TonB-dependent receptor family.</text>
</comment>
<evidence type="ECO:0000256" key="6">
    <source>
        <dbReference type="ARBA" id="ARBA00023237"/>
    </source>
</evidence>
<comment type="caution">
    <text evidence="10">The sequence shown here is derived from an EMBL/GenBank/DDBJ whole genome shotgun (WGS) entry which is preliminary data.</text>
</comment>
<dbReference type="InterPro" id="IPR039426">
    <property type="entry name" value="TonB-dep_rcpt-like"/>
</dbReference>
<evidence type="ECO:0000313" key="11">
    <source>
        <dbReference type="Proteomes" id="UP000252081"/>
    </source>
</evidence>
<comment type="subcellular location">
    <subcellularLocation>
        <location evidence="1 7">Cell outer membrane</location>
        <topology evidence="1 7">Multi-pass membrane protein</topology>
    </subcellularLocation>
</comment>
<keyword evidence="5 7" id="KW-0472">Membrane</keyword>
<keyword evidence="8" id="KW-0732">Signal</keyword>
<dbReference type="AlphaFoldDB" id="A0A366L903"/>
<evidence type="ECO:0000313" key="10">
    <source>
        <dbReference type="EMBL" id="RBQ10365.1"/>
    </source>
</evidence>
<dbReference type="InterPro" id="IPR012910">
    <property type="entry name" value="Plug_dom"/>
</dbReference>
<evidence type="ECO:0000256" key="8">
    <source>
        <dbReference type="SAM" id="SignalP"/>
    </source>
</evidence>
<keyword evidence="3 7" id="KW-1134">Transmembrane beta strand</keyword>
<dbReference type="InterPro" id="IPR023997">
    <property type="entry name" value="TonB-dep_OMP_SusC/RagA_CS"/>
</dbReference>
<evidence type="ECO:0000256" key="2">
    <source>
        <dbReference type="ARBA" id="ARBA00022448"/>
    </source>
</evidence>
<proteinExistence type="inferred from homology"/>
<feature type="signal peptide" evidence="8">
    <location>
        <begin position="1"/>
        <end position="19"/>
    </location>
</feature>
<dbReference type="NCBIfam" id="TIGR04056">
    <property type="entry name" value="OMP_RagA_SusC"/>
    <property type="match status" value="1"/>
</dbReference>
<feature type="chain" id="PRO_5016844683" evidence="8">
    <location>
        <begin position="20"/>
        <end position="1033"/>
    </location>
</feature>
<keyword evidence="6 7" id="KW-0998">Cell outer membrane</keyword>
<dbReference type="InterPro" id="IPR008969">
    <property type="entry name" value="CarboxyPept-like_regulatory"/>
</dbReference>
<dbReference type="PROSITE" id="PS52016">
    <property type="entry name" value="TONB_DEPENDENT_REC_3"/>
    <property type="match status" value="1"/>
</dbReference>